<feature type="transmembrane region" description="Helical" evidence="7">
    <location>
        <begin position="362"/>
        <end position="386"/>
    </location>
</feature>
<dbReference type="AlphaFoldDB" id="A0A8J2YFI3"/>
<organism evidence="9 10">
    <name type="scientific">Pullulanibacillus camelliae</name>
    <dbReference type="NCBI Taxonomy" id="1707096"/>
    <lineage>
        <taxon>Bacteria</taxon>
        <taxon>Bacillati</taxon>
        <taxon>Bacillota</taxon>
        <taxon>Bacilli</taxon>
        <taxon>Bacillales</taxon>
        <taxon>Sporolactobacillaceae</taxon>
        <taxon>Pullulanibacillus</taxon>
    </lineage>
</organism>
<evidence type="ECO:0000256" key="6">
    <source>
        <dbReference type="ARBA" id="ARBA00023136"/>
    </source>
</evidence>
<dbReference type="InterPro" id="IPR036259">
    <property type="entry name" value="MFS_trans_sf"/>
</dbReference>
<gene>
    <name evidence="9" type="ORF">GCM10011391_08980</name>
</gene>
<feature type="transmembrane region" description="Helical" evidence="7">
    <location>
        <begin position="472"/>
        <end position="491"/>
    </location>
</feature>
<evidence type="ECO:0000313" key="10">
    <source>
        <dbReference type="Proteomes" id="UP000628775"/>
    </source>
</evidence>
<feature type="transmembrane region" description="Helical" evidence="7">
    <location>
        <begin position="83"/>
        <end position="102"/>
    </location>
</feature>
<feature type="transmembrane region" description="Helical" evidence="7">
    <location>
        <begin position="141"/>
        <end position="163"/>
    </location>
</feature>
<dbReference type="CDD" id="cd17502">
    <property type="entry name" value="MFS_Azr1_MDR_like"/>
    <property type="match status" value="1"/>
</dbReference>
<accession>A0A8J2YFI3</accession>
<proteinExistence type="predicted"/>
<dbReference type="GO" id="GO:0022857">
    <property type="term" value="F:transmembrane transporter activity"/>
    <property type="evidence" value="ECO:0007669"/>
    <property type="project" value="InterPro"/>
</dbReference>
<reference evidence="9" key="2">
    <citation type="submission" date="2020-09" db="EMBL/GenBank/DDBJ databases">
        <authorList>
            <person name="Sun Q."/>
            <person name="Zhou Y."/>
        </authorList>
    </citation>
    <scope>NUCLEOTIDE SEQUENCE</scope>
    <source>
        <strain evidence="9">CGMCC 1.15371</strain>
    </source>
</reference>
<evidence type="ECO:0000313" key="9">
    <source>
        <dbReference type="EMBL" id="GGE32508.1"/>
    </source>
</evidence>
<feature type="domain" description="Major facilitator superfamily (MFS) profile" evidence="8">
    <location>
        <begin position="18"/>
        <end position="496"/>
    </location>
</feature>
<feature type="transmembrane region" description="Helical" evidence="7">
    <location>
        <begin position="169"/>
        <end position="191"/>
    </location>
</feature>
<feature type="transmembrane region" description="Helical" evidence="7">
    <location>
        <begin position="272"/>
        <end position="292"/>
    </location>
</feature>
<dbReference type="Gene3D" id="1.20.1720.10">
    <property type="entry name" value="Multidrug resistance protein D"/>
    <property type="match status" value="1"/>
</dbReference>
<dbReference type="PANTHER" id="PTHR23501:SF191">
    <property type="entry name" value="VACUOLAR BASIC AMINO ACID TRANSPORTER 4"/>
    <property type="match status" value="1"/>
</dbReference>
<dbReference type="RefSeq" id="WP_188689728.1">
    <property type="nucleotide sequence ID" value="NZ_BMIR01000002.1"/>
</dbReference>
<feature type="transmembrane region" description="Helical" evidence="7">
    <location>
        <begin position="16"/>
        <end position="40"/>
    </location>
</feature>
<feature type="transmembrane region" description="Helical" evidence="7">
    <location>
        <begin position="407"/>
        <end position="425"/>
    </location>
</feature>
<evidence type="ECO:0000256" key="5">
    <source>
        <dbReference type="ARBA" id="ARBA00022989"/>
    </source>
</evidence>
<keyword evidence="2" id="KW-0813">Transport</keyword>
<dbReference type="FunFam" id="1.20.1720.10:FF:000004">
    <property type="entry name" value="EmrB/QacA family drug resistance transporter"/>
    <property type="match status" value="1"/>
</dbReference>
<feature type="transmembrane region" description="Helical" evidence="7">
    <location>
        <begin position="337"/>
        <end position="356"/>
    </location>
</feature>
<evidence type="ECO:0000256" key="3">
    <source>
        <dbReference type="ARBA" id="ARBA00022475"/>
    </source>
</evidence>
<dbReference type="InterPro" id="IPR011701">
    <property type="entry name" value="MFS"/>
</dbReference>
<name>A0A8J2YFI3_9BACL</name>
<keyword evidence="5 7" id="KW-1133">Transmembrane helix</keyword>
<comment type="caution">
    <text evidence="9">The sequence shown here is derived from an EMBL/GenBank/DDBJ whole genome shotgun (WGS) entry which is preliminary data.</text>
</comment>
<protein>
    <submittedName>
        <fullName evidence="9">MFS transporter</fullName>
    </submittedName>
</protein>
<feature type="transmembrane region" description="Helical" evidence="7">
    <location>
        <begin position="232"/>
        <end position="251"/>
    </location>
</feature>
<dbReference type="EMBL" id="BMIR01000002">
    <property type="protein sequence ID" value="GGE32508.1"/>
    <property type="molecule type" value="Genomic_DNA"/>
</dbReference>
<evidence type="ECO:0000256" key="2">
    <source>
        <dbReference type="ARBA" id="ARBA00022448"/>
    </source>
</evidence>
<keyword evidence="10" id="KW-1185">Reference proteome</keyword>
<feature type="transmembrane region" description="Helical" evidence="7">
    <location>
        <begin position="203"/>
        <end position="226"/>
    </location>
</feature>
<dbReference type="Gene3D" id="1.20.1250.20">
    <property type="entry name" value="MFS general substrate transporter like domains"/>
    <property type="match status" value="1"/>
</dbReference>
<evidence type="ECO:0000256" key="7">
    <source>
        <dbReference type="SAM" id="Phobius"/>
    </source>
</evidence>
<sequence>MNEGAVLTDQGRKRRAYVLAALVLGMFMASIEGTIVATAIPAIVGDLGGFSLYSWVFSAYLLMNALTILIYGKLSDLYGRKPVFLFGLIVFLIGSLLAGFASTMKLLIVFRLVQGIGAGAVQPIAMTIVGDLYTIEERGKIQGYLASVWGISAIFGPALGGIFVQYLSWAWVFWVNLPLGLLSVIGIAVFFKENVKKERHAIDYVGAFLLFVTITSLMIVLIQAGVAWAWDSIPTLSFIVLFIVGIILFIWRERVAREPVVPLKIWTNPLIAIANIVSLTTGVVIIGLTSFLPSFVQSVMGQSAIIAGFTLTAMSVGWPLSSTLVGRLLLTRSHRMLLSIGGTALVIGGLFFFLMTGDKGPIWPAIGSFIIGIGMGSTSTLFIVAIQNSVPWNLRGAATSSNMFMRMLGSAVGAALLGGLLNTHLKSFIAAHGAAEHLSIDSANAVLENRDVHLSTHALHILSRGLETALHSVYIGVFVFTLISFVLILVIPKKYLAFRRK</sequence>
<evidence type="ECO:0000256" key="1">
    <source>
        <dbReference type="ARBA" id="ARBA00004651"/>
    </source>
</evidence>
<dbReference type="PRINTS" id="PR01036">
    <property type="entry name" value="TCRTETB"/>
</dbReference>
<evidence type="ECO:0000256" key="4">
    <source>
        <dbReference type="ARBA" id="ARBA00022692"/>
    </source>
</evidence>
<dbReference type="Proteomes" id="UP000628775">
    <property type="component" value="Unassembled WGS sequence"/>
</dbReference>
<dbReference type="PROSITE" id="PS50850">
    <property type="entry name" value="MFS"/>
    <property type="match status" value="1"/>
</dbReference>
<dbReference type="InterPro" id="IPR020846">
    <property type="entry name" value="MFS_dom"/>
</dbReference>
<feature type="transmembrane region" description="Helical" evidence="7">
    <location>
        <begin position="52"/>
        <end position="71"/>
    </location>
</feature>
<dbReference type="SUPFAM" id="SSF103473">
    <property type="entry name" value="MFS general substrate transporter"/>
    <property type="match status" value="1"/>
</dbReference>
<reference evidence="9" key="1">
    <citation type="journal article" date="2014" name="Int. J. Syst. Evol. Microbiol.">
        <title>Complete genome sequence of Corynebacterium casei LMG S-19264T (=DSM 44701T), isolated from a smear-ripened cheese.</title>
        <authorList>
            <consortium name="US DOE Joint Genome Institute (JGI-PGF)"/>
            <person name="Walter F."/>
            <person name="Albersmeier A."/>
            <person name="Kalinowski J."/>
            <person name="Ruckert C."/>
        </authorList>
    </citation>
    <scope>NUCLEOTIDE SEQUENCE</scope>
    <source>
        <strain evidence="9">CGMCC 1.15371</strain>
    </source>
</reference>
<keyword evidence="6 7" id="KW-0472">Membrane</keyword>
<dbReference type="GO" id="GO:0005886">
    <property type="term" value="C:plasma membrane"/>
    <property type="evidence" value="ECO:0007669"/>
    <property type="project" value="UniProtKB-SubCell"/>
</dbReference>
<dbReference type="Pfam" id="PF07690">
    <property type="entry name" value="MFS_1"/>
    <property type="match status" value="1"/>
</dbReference>
<keyword evidence="4 7" id="KW-0812">Transmembrane</keyword>
<comment type="subcellular location">
    <subcellularLocation>
        <location evidence="1">Cell membrane</location>
        <topology evidence="1">Multi-pass membrane protein</topology>
    </subcellularLocation>
</comment>
<feature type="transmembrane region" description="Helical" evidence="7">
    <location>
        <begin position="304"/>
        <end position="325"/>
    </location>
</feature>
<keyword evidence="3" id="KW-1003">Cell membrane</keyword>
<feature type="transmembrane region" description="Helical" evidence="7">
    <location>
        <begin position="108"/>
        <end position="129"/>
    </location>
</feature>
<dbReference type="PANTHER" id="PTHR23501">
    <property type="entry name" value="MAJOR FACILITATOR SUPERFAMILY"/>
    <property type="match status" value="1"/>
</dbReference>
<evidence type="ECO:0000259" key="8">
    <source>
        <dbReference type="PROSITE" id="PS50850"/>
    </source>
</evidence>